<keyword evidence="4" id="KW-0238">DNA-binding</keyword>
<comment type="caution">
    <text evidence="4">The sequence shown here is derived from an EMBL/GenBank/DDBJ whole genome shotgun (WGS) entry which is preliminary data.</text>
</comment>
<dbReference type="SMART" id="SM00448">
    <property type="entry name" value="REC"/>
    <property type="match status" value="1"/>
</dbReference>
<evidence type="ECO:0000256" key="1">
    <source>
        <dbReference type="ARBA" id="ARBA00022553"/>
    </source>
</evidence>
<name>A0A7W9U6Y1_9BURK</name>
<dbReference type="AlphaFoldDB" id="A0A7W9U6Y1"/>
<dbReference type="Proteomes" id="UP000540787">
    <property type="component" value="Unassembled WGS sequence"/>
</dbReference>
<dbReference type="PROSITE" id="PS50110">
    <property type="entry name" value="RESPONSE_REGULATORY"/>
    <property type="match status" value="1"/>
</dbReference>
<dbReference type="PANTHER" id="PTHR44591">
    <property type="entry name" value="STRESS RESPONSE REGULATOR PROTEIN 1"/>
    <property type="match status" value="1"/>
</dbReference>
<gene>
    <name evidence="4" type="ORF">HD842_000769</name>
</gene>
<dbReference type="Pfam" id="PF00072">
    <property type="entry name" value="Response_reg"/>
    <property type="match status" value="1"/>
</dbReference>
<reference evidence="4 5" key="1">
    <citation type="submission" date="2020-08" db="EMBL/GenBank/DDBJ databases">
        <title>The Agave Microbiome: Exploring the role of microbial communities in plant adaptations to desert environments.</title>
        <authorList>
            <person name="Partida-Martinez L.P."/>
        </authorList>
    </citation>
    <scope>NUCLEOTIDE SEQUENCE [LARGE SCALE GENOMIC DNA]</scope>
    <source>
        <strain evidence="4 5">AT3.2</strain>
    </source>
</reference>
<sequence>MENSAGQHRILVVDDNQDAAELLQMILEIEGYRVRVAFDGASGLRQAADFRPHVTCSDLNMPGLSGFELALAIRKSDHSSGTHLIAMTGLDTQENFSMMMASGFDVHFCKPFSLDEFTNHLRSFFTTIDTR</sequence>
<accession>A0A7W9U6Y1</accession>
<dbReference type="InterPro" id="IPR001789">
    <property type="entry name" value="Sig_transdc_resp-reg_receiver"/>
</dbReference>
<keyword evidence="1 2" id="KW-0597">Phosphoprotein</keyword>
<keyword evidence="5" id="KW-1185">Reference proteome</keyword>
<dbReference type="InterPro" id="IPR011006">
    <property type="entry name" value="CheY-like_superfamily"/>
</dbReference>
<dbReference type="InterPro" id="IPR050595">
    <property type="entry name" value="Bact_response_regulator"/>
</dbReference>
<proteinExistence type="predicted"/>
<dbReference type="GO" id="GO:0003677">
    <property type="term" value="F:DNA binding"/>
    <property type="evidence" value="ECO:0007669"/>
    <property type="project" value="UniProtKB-KW"/>
</dbReference>
<evidence type="ECO:0000313" key="4">
    <source>
        <dbReference type="EMBL" id="MBB6132658.1"/>
    </source>
</evidence>
<evidence type="ECO:0000313" key="5">
    <source>
        <dbReference type="Proteomes" id="UP000540787"/>
    </source>
</evidence>
<dbReference type="RefSeq" id="WP_183551173.1">
    <property type="nucleotide sequence ID" value="NZ_JACHBX010000001.1"/>
</dbReference>
<dbReference type="SUPFAM" id="SSF52172">
    <property type="entry name" value="CheY-like"/>
    <property type="match status" value="1"/>
</dbReference>
<dbReference type="GO" id="GO:0000160">
    <property type="term" value="P:phosphorelay signal transduction system"/>
    <property type="evidence" value="ECO:0007669"/>
    <property type="project" value="InterPro"/>
</dbReference>
<dbReference type="PANTHER" id="PTHR44591:SF3">
    <property type="entry name" value="RESPONSE REGULATORY DOMAIN-CONTAINING PROTEIN"/>
    <property type="match status" value="1"/>
</dbReference>
<protein>
    <submittedName>
        <fullName evidence="4">DNA-binding response OmpR family regulator</fullName>
    </submittedName>
</protein>
<feature type="modified residue" description="4-aspartylphosphate" evidence="2">
    <location>
        <position position="58"/>
    </location>
</feature>
<dbReference type="Gene3D" id="3.40.50.2300">
    <property type="match status" value="1"/>
</dbReference>
<evidence type="ECO:0000259" key="3">
    <source>
        <dbReference type="PROSITE" id="PS50110"/>
    </source>
</evidence>
<evidence type="ECO:0000256" key="2">
    <source>
        <dbReference type="PROSITE-ProRule" id="PRU00169"/>
    </source>
</evidence>
<dbReference type="EMBL" id="JACHBX010000001">
    <property type="protein sequence ID" value="MBB6132658.1"/>
    <property type="molecule type" value="Genomic_DNA"/>
</dbReference>
<organism evidence="4 5">
    <name type="scientific">Massilia aurea</name>
    <dbReference type="NCBI Taxonomy" id="373040"/>
    <lineage>
        <taxon>Bacteria</taxon>
        <taxon>Pseudomonadati</taxon>
        <taxon>Pseudomonadota</taxon>
        <taxon>Betaproteobacteria</taxon>
        <taxon>Burkholderiales</taxon>
        <taxon>Oxalobacteraceae</taxon>
        <taxon>Telluria group</taxon>
        <taxon>Massilia</taxon>
    </lineage>
</organism>
<feature type="domain" description="Response regulatory" evidence="3">
    <location>
        <begin position="9"/>
        <end position="125"/>
    </location>
</feature>